<comment type="caution">
    <text evidence="1">The sequence shown here is derived from an EMBL/GenBank/DDBJ whole genome shotgun (WGS) entry which is preliminary data.</text>
</comment>
<gene>
    <name evidence="1" type="ORF">NM208_g3516</name>
</gene>
<reference evidence="1" key="1">
    <citation type="submission" date="2022-08" db="EMBL/GenBank/DDBJ databases">
        <title>Genome Sequence of Fusarium decemcellulare.</title>
        <authorList>
            <person name="Buettner E."/>
        </authorList>
    </citation>
    <scope>NUCLEOTIDE SEQUENCE</scope>
    <source>
        <strain evidence="1">Babe19</strain>
    </source>
</reference>
<protein>
    <submittedName>
        <fullName evidence="1">Uncharacterized protein</fullName>
    </submittedName>
</protein>
<proteinExistence type="predicted"/>
<sequence length="86" mass="9912">MNGFGSPYGQPASAWQEHHTPDGRAYYYNATTKVTQWTKPEDMMSSAERALANQPWKEYTAEGGRKYWYNTETKQSSWEMPDGRAP</sequence>
<evidence type="ECO:0000313" key="2">
    <source>
        <dbReference type="Proteomes" id="UP001148629"/>
    </source>
</evidence>
<dbReference type="Proteomes" id="UP001148629">
    <property type="component" value="Unassembled WGS sequence"/>
</dbReference>
<name>A0ACC1SP11_9HYPO</name>
<accession>A0ACC1SP11</accession>
<keyword evidence="2" id="KW-1185">Reference proteome</keyword>
<evidence type="ECO:0000313" key="1">
    <source>
        <dbReference type="EMBL" id="KAJ3543554.1"/>
    </source>
</evidence>
<dbReference type="EMBL" id="JANRMS010000239">
    <property type="protein sequence ID" value="KAJ3543554.1"/>
    <property type="molecule type" value="Genomic_DNA"/>
</dbReference>
<organism evidence="1 2">
    <name type="scientific">Fusarium decemcellulare</name>
    <dbReference type="NCBI Taxonomy" id="57161"/>
    <lineage>
        <taxon>Eukaryota</taxon>
        <taxon>Fungi</taxon>
        <taxon>Dikarya</taxon>
        <taxon>Ascomycota</taxon>
        <taxon>Pezizomycotina</taxon>
        <taxon>Sordariomycetes</taxon>
        <taxon>Hypocreomycetidae</taxon>
        <taxon>Hypocreales</taxon>
        <taxon>Nectriaceae</taxon>
        <taxon>Fusarium</taxon>
        <taxon>Fusarium decemcellulare species complex</taxon>
    </lineage>
</organism>